<dbReference type="AlphaFoldDB" id="D7MRW9"/>
<dbReference type="Proteomes" id="UP000008694">
    <property type="component" value="Unassembled WGS sequence"/>
</dbReference>
<sequence>MEKFLVAERIIVFSDNSCKKFGSSGKVSKFQRASKNSIRFTCTVKEKRSDAKKALHNLLFHTKGSRDFLQIAREYVTCLKISDVKNAFRSAALKWHPDKHQGPSQEAAQEKFKLCLDAYKSLCSSLS</sequence>
<dbReference type="Gene3D" id="1.10.287.110">
    <property type="entry name" value="DnaJ domain"/>
    <property type="match status" value="1"/>
</dbReference>
<dbReference type="PANTHER" id="PTHR45376:SF5">
    <property type="entry name" value="CHAPERONE DNAJ-DOMAIN SUPERFAMILY PROTEIN"/>
    <property type="match status" value="1"/>
</dbReference>
<dbReference type="PANTHER" id="PTHR45376">
    <property type="entry name" value="CHAPERONE DNAJ-DOMAIN SUPERFAMILY PROTEIN-RELATED"/>
    <property type="match status" value="1"/>
</dbReference>
<evidence type="ECO:0000259" key="1">
    <source>
        <dbReference type="PROSITE" id="PS50076"/>
    </source>
</evidence>
<dbReference type="HOGENOM" id="CLU_1973548_0_0_1"/>
<dbReference type="Gramene" id="fgenesh1_pg.C_scaffold_8002460">
    <property type="protein sequence ID" value="fgenesh1_pg.C_scaffold_8002460"/>
    <property type="gene ID" value="fgenesh1_pg.C_scaffold_8002460"/>
</dbReference>
<reference evidence="3" key="1">
    <citation type="journal article" date="2011" name="Nat. Genet.">
        <title>The Arabidopsis lyrata genome sequence and the basis of rapid genome size change.</title>
        <authorList>
            <person name="Hu T.T."/>
            <person name="Pattyn P."/>
            <person name="Bakker E.G."/>
            <person name="Cao J."/>
            <person name="Cheng J.-F."/>
            <person name="Clark R.M."/>
            <person name="Fahlgren N."/>
            <person name="Fawcett J.A."/>
            <person name="Grimwood J."/>
            <person name="Gundlach H."/>
            <person name="Haberer G."/>
            <person name="Hollister J.D."/>
            <person name="Ossowski S."/>
            <person name="Ottilar R.P."/>
            <person name="Salamov A.A."/>
            <person name="Schneeberger K."/>
            <person name="Spannagl M."/>
            <person name="Wang X."/>
            <person name="Yang L."/>
            <person name="Nasrallah M.E."/>
            <person name="Bergelson J."/>
            <person name="Carrington J.C."/>
            <person name="Gaut B.S."/>
            <person name="Schmutz J."/>
            <person name="Mayer K.F.X."/>
            <person name="Van de Peer Y."/>
            <person name="Grigoriev I.V."/>
            <person name="Nordborg M."/>
            <person name="Weigel D."/>
            <person name="Guo Y.-L."/>
        </authorList>
    </citation>
    <scope>NUCLEOTIDE SEQUENCE [LARGE SCALE GENOMIC DNA]</scope>
    <source>
        <strain evidence="3">cv. MN47</strain>
    </source>
</reference>
<dbReference type="SMART" id="SM00271">
    <property type="entry name" value="DnaJ"/>
    <property type="match status" value="1"/>
</dbReference>
<dbReference type="InterPro" id="IPR001623">
    <property type="entry name" value="DnaJ_domain"/>
</dbReference>
<keyword evidence="3" id="KW-1185">Reference proteome</keyword>
<dbReference type="Pfam" id="PF00226">
    <property type="entry name" value="DnaJ"/>
    <property type="match status" value="1"/>
</dbReference>
<name>D7MRW9_ARALL</name>
<gene>
    <name evidence="2" type="ORF">ARALYDRAFT_358673</name>
</gene>
<proteinExistence type="predicted"/>
<dbReference type="InterPro" id="IPR036869">
    <property type="entry name" value="J_dom_sf"/>
</dbReference>
<dbReference type="EMBL" id="GL348720">
    <property type="protein sequence ID" value="EFH42889.1"/>
    <property type="molecule type" value="Genomic_DNA"/>
</dbReference>
<evidence type="ECO:0000313" key="3">
    <source>
        <dbReference type="Proteomes" id="UP000008694"/>
    </source>
</evidence>
<protein>
    <recommendedName>
        <fullName evidence="1">J domain-containing protein</fullName>
    </recommendedName>
</protein>
<evidence type="ECO:0000313" key="2">
    <source>
        <dbReference type="EMBL" id="EFH42889.1"/>
    </source>
</evidence>
<accession>D7MRW9</accession>
<dbReference type="PROSITE" id="PS50076">
    <property type="entry name" value="DNAJ_2"/>
    <property type="match status" value="1"/>
</dbReference>
<feature type="domain" description="J" evidence="1">
    <location>
        <begin position="64"/>
        <end position="127"/>
    </location>
</feature>
<dbReference type="STRING" id="81972.D7MRW9"/>
<organism evidence="3">
    <name type="scientific">Arabidopsis lyrata subsp. lyrata</name>
    <name type="common">Lyre-leaved rock-cress</name>
    <dbReference type="NCBI Taxonomy" id="81972"/>
    <lineage>
        <taxon>Eukaryota</taxon>
        <taxon>Viridiplantae</taxon>
        <taxon>Streptophyta</taxon>
        <taxon>Embryophyta</taxon>
        <taxon>Tracheophyta</taxon>
        <taxon>Spermatophyta</taxon>
        <taxon>Magnoliopsida</taxon>
        <taxon>eudicotyledons</taxon>
        <taxon>Gunneridae</taxon>
        <taxon>Pentapetalae</taxon>
        <taxon>rosids</taxon>
        <taxon>malvids</taxon>
        <taxon>Brassicales</taxon>
        <taxon>Brassicaceae</taxon>
        <taxon>Camelineae</taxon>
        <taxon>Arabidopsis</taxon>
    </lineage>
</organism>
<dbReference type="eggNOG" id="KOG0714">
    <property type="taxonomic scope" value="Eukaryota"/>
</dbReference>
<dbReference type="CDD" id="cd06257">
    <property type="entry name" value="DnaJ"/>
    <property type="match status" value="1"/>
</dbReference>
<dbReference type="SUPFAM" id="SSF46565">
    <property type="entry name" value="Chaperone J-domain"/>
    <property type="match status" value="1"/>
</dbReference>